<sequence>MRLLNTHTLKFAEFRDETRPKYVIASHRWEDGEATFQDVRDGHNYDSAGYKKIKAFAEYARESVPTVEWLWIDTCCINKDSAAELSEAINLMFDWYRHADLCIAYLADVEAADDKSQFEKSKWFKRGWTLQELLAPRMVIFVTKSWQVIGNKAASTHSSNETYRGPDLGTDIATITGISEQALRAFETSGGWSAEERMRWMEGRITTREEDMSYALYGIFGVTPGANYGERRDGARRRLLAAISQQETIAAQQADRFRKIADWLSPPEPWINHESARLLHEPETGAWLLECDDYRNWKSGSFRHLWLYGKAGCGKTLLCSTAIEDVKAHCENAINAGYVIFYFSFSDDQKQRYDHLLVSAVVQLGSRQPGFLMLQQAYEKSNRRRPGREELEKILLACIASYDELFVVLDALDECPENDNGRAHMLTWLIKLTQEASQVKILATSRELPDIRASMMLMGAISISVATHSVHADIRKYLATQLSRDHRLLRLQQTTKELIEETICTKADGMFRWAYCQLQELKKLKSTRPRYIKEALYSLPSTLDETYERMLIAIEDQLRADALTLLRWLAYARSPPTLAELVDATVIDVTGEGHVEIEDRPGLDDTLEILSGLVIIVGNERNEDNIDCFKDVSQNILAPETEGFEFSPSHRQIAGDTKIRLAHFSVKEYLESERILKGDAKDFYLEGIKQHGILSQSCLIYLMYYSNCDEKLSTEQDLATFPLLRYAAESWYYHSALHGDLEGTREADLLCTDATLRDWLQVHRPDQIIHLPFRNSSVLGSGLYYASFLGLEQLGSQILGRGADVNAQGGEHNYALQAASAKGHDQVVQMLLDAGADVNAQAGWADNALQAASYRGYERVVQLLIDAGADVNAQGGWYGSALQSASVKGHEQVVQMLLDAGADFNAQGGWHGNALRTASYHGYERVVQLLIDAGADVNAQGWEHNYALQAASANGHDQVVQMLLDAGADVNAQGGWYGNALQAASAKGHEQVVQMLLDAGADVNAQGGRHVTALQAALSEGHEQVVQMLLDAGADFNAQGGWHGNALRTASYHGYERVVQLLIDAGADVNAQGGEHNYALQAASANGHDQVVQMLLDAGADVNAQGGWYGNALQAASAEGHEQVVQMLLDAGADVNAQGGLHFTALHAALSEGHEQVVQMLLDAKRASTLTESSSC</sequence>
<evidence type="ECO:0000256" key="1">
    <source>
        <dbReference type="ARBA" id="ARBA00022737"/>
    </source>
</evidence>
<proteinExistence type="predicted"/>
<dbReference type="Pfam" id="PF24883">
    <property type="entry name" value="NPHP3_N"/>
    <property type="match status" value="1"/>
</dbReference>
<feature type="repeat" description="ANK" evidence="3">
    <location>
        <begin position="880"/>
        <end position="909"/>
    </location>
</feature>
<dbReference type="Pfam" id="PF00023">
    <property type="entry name" value="Ank"/>
    <property type="match status" value="2"/>
</dbReference>
<dbReference type="SUPFAM" id="SSF52540">
    <property type="entry name" value="P-loop containing nucleoside triphosphate hydrolases"/>
    <property type="match status" value="1"/>
</dbReference>
<feature type="repeat" description="ANK" evidence="3">
    <location>
        <begin position="1111"/>
        <end position="1140"/>
    </location>
</feature>
<keyword evidence="1" id="KW-0677">Repeat</keyword>
<dbReference type="PROSITE" id="PS50088">
    <property type="entry name" value="ANK_REPEAT"/>
    <property type="match status" value="10"/>
</dbReference>
<dbReference type="Gene3D" id="1.25.40.20">
    <property type="entry name" value="Ankyrin repeat-containing domain"/>
    <property type="match status" value="3"/>
</dbReference>
<dbReference type="InterPro" id="IPR056884">
    <property type="entry name" value="NPHP3-like_N"/>
</dbReference>
<dbReference type="PANTHER" id="PTHR24126:SF14">
    <property type="entry name" value="ANK_REP_REGION DOMAIN-CONTAINING PROTEIN"/>
    <property type="match status" value="1"/>
</dbReference>
<dbReference type="EMBL" id="CP138581">
    <property type="protein sequence ID" value="WPG99074.1"/>
    <property type="molecule type" value="Genomic_DNA"/>
</dbReference>
<gene>
    <name evidence="5" type="ORF">R9X50_00187900</name>
</gene>
<feature type="repeat" description="ANK" evidence="3">
    <location>
        <begin position="979"/>
        <end position="1008"/>
    </location>
</feature>
<feature type="repeat" description="ANK" evidence="3">
    <location>
        <begin position="811"/>
        <end position="843"/>
    </location>
</feature>
<name>A0AAQ3M1I0_9PEZI</name>
<dbReference type="InterPro" id="IPR002110">
    <property type="entry name" value="Ankyrin_rpt"/>
</dbReference>
<feature type="repeat" description="ANK" evidence="3">
    <location>
        <begin position="1075"/>
        <end position="1107"/>
    </location>
</feature>
<keyword evidence="2 3" id="KW-0040">ANK repeat</keyword>
<dbReference type="SUPFAM" id="SSF48403">
    <property type="entry name" value="Ankyrin repeat"/>
    <property type="match status" value="1"/>
</dbReference>
<dbReference type="InterPro" id="IPR010730">
    <property type="entry name" value="HET"/>
</dbReference>
<dbReference type="PROSITE" id="PS50297">
    <property type="entry name" value="ANK_REP_REGION"/>
    <property type="match status" value="8"/>
</dbReference>
<dbReference type="Proteomes" id="UP001303373">
    <property type="component" value="Chromosome 2"/>
</dbReference>
<evidence type="ECO:0000256" key="3">
    <source>
        <dbReference type="PROSITE-ProRule" id="PRU00023"/>
    </source>
</evidence>
<dbReference type="InterPro" id="IPR027417">
    <property type="entry name" value="P-loop_NTPase"/>
</dbReference>
<dbReference type="InterPro" id="IPR036770">
    <property type="entry name" value="Ankyrin_rpt-contain_sf"/>
</dbReference>
<dbReference type="Pfam" id="PF06985">
    <property type="entry name" value="HET"/>
    <property type="match status" value="1"/>
</dbReference>
<dbReference type="PROSITE" id="PS50837">
    <property type="entry name" value="NACHT"/>
    <property type="match status" value="1"/>
</dbReference>
<feature type="repeat" description="ANK" evidence="3">
    <location>
        <begin position="1009"/>
        <end position="1041"/>
    </location>
</feature>
<feature type="repeat" description="ANK" evidence="3">
    <location>
        <begin position="913"/>
        <end position="942"/>
    </location>
</feature>
<dbReference type="Pfam" id="PF12796">
    <property type="entry name" value="Ank_2"/>
    <property type="match status" value="3"/>
</dbReference>
<feature type="repeat" description="ANK" evidence="3">
    <location>
        <begin position="844"/>
        <end position="876"/>
    </location>
</feature>
<keyword evidence="6" id="KW-1185">Reference proteome</keyword>
<feature type="repeat" description="ANK" evidence="3">
    <location>
        <begin position="943"/>
        <end position="975"/>
    </location>
</feature>
<evidence type="ECO:0000313" key="6">
    <source>
        <dbReference type="Proteomes" id="UP001303373"/>
    </source>
</evidence>
<dbReference type="AlphaFoldDB" id="A0AAQ3M1I0"/>
<evidence type="ECO:0000256" key="2">
    <source>
        <dbReference type="ARBA" id="ARBA00023043"/>
    </source>
</evidence>
<feature type="repeat" description="ANK" evidence="3">
    <location>
        <begin position="1045"/>
        <end position="1074"/>
    </location>
</feature>
<feature type="domain" description="NACHT" evidence="4">
    <location>
        <begin position="303"/>
        <end position="446"/>
    </location>
</feature>
<accession>A0AAQ3M1I0</accession>
<protein>
    <recommendedName>
        <fullName evidence="4">NACHT domain-containing protein</fullName>
    </recommendedName>
</protein>
<dbReference type="SMART" id="SM00248">
    <property type="entry name" value="ANK"/>
    <property type="match status" value="11"/>
</dbReference>
<evidence type="ECO:0000313" key="5">
    <source>
        <dbReference type="EMBL" id="WPG99074.1"/>
    </source>
</evidence>
<dbReference type="PANTHER" id="PTHR24126">
    <property type="entry name" value="ANKYRIN REPEAT, PH AND SEC7 DOMAIN CONTAINING PROTEIN SECG-RELATED"/>
    <property type="match status" value="1"/>
</dbReference>
<dbReference type="Gene3D" id="3.40.50.300">
    <property type="entry name" value="P-loop containing nucleotide triphosphate hydrolases"/>
    <property type="match status" value="1"/>
</dbReference>
<evidence type="ECO:0000259" key="4">
    <source>
        <dbReference type="PROSITE" id="PS50837"/>
    </source>
</evidence>
<dbReference type="InterPro" id="IPR007111">
    <property type="entry name" value="NACHT_NTPase"/>
</dbReference>
<organism evidence="5 6">
    <name type="scientific">Acrodontium crateriforme</name>
    <dbReference type="NCBI Taxonomy" id="150365"/>
    <lineage>
        <taxon>Eukaryota</taxon>
        <taxon>Fungi</taxon>
        <taxon>Dikarya</taxon>
        <taxon>Ascomycota</taxon>
        <taxon>Pezizomycotina</taxon>
        <taxon>Dothideomycetes</taxon>
        <taxon>Dothideomycetidae</taxon>
        <taxon>Mycosphaerellales</taxon>
        <taxon>Teratosphaeriaceae</taxon>
        <taxon>Acrodontium</taxon>
    </lineage>
</organism>
<reference evidence="5 6" key="1">
    <citation type="submission" date="2023-11" db="EMBL/GenBank/DDBJ databases">
        <title>An acidophilic fungus is an integral part of prey digestion in a carnivorous sundew plant.</title>
        <authorList>
            <person name="Tsai I.J."/>
        </authorList>
    </citation>
    <scope>NUCLEOTIDE SEQUENCE [LARGE SCALE GENOMIC DNA]</scope>
    <source>
        <strain evidence="5">169a</strain>
    </source>
</reference>